<accession>A0ABT0PG61</accession>
<dbReference type="PANTHER" id="PTHR31497:SF0">
    <property type="entry name" value="AUTOCRINE PROLIFERATION REPRESSOR PROTEIN A"/>
    <property type="match status" value="1"/>
</dbReference>
<dbReference type="EMBL" id="JAMFLX010000012">
    <property type="protein sequence ID" value="MCL6270365.1"/>
    <property type="molecule type" value="Genomic_DNA"/>
</dbReference>
<gene>
    <name evidence="1" type="ORF">M3P05_10580</name>
</gene>
<name>A0ABT0PG61_9GAMM</name>
<evidence type="ECO:0000313" key="1">
    <source>
        <dbReference type="EMBL" id="MCL6270365.1"/>
    </source>
</evidence>
<dbReference type="RefSeq" id="WP_249699568.1">
    <property type="nucleotide sequence ID" value="NZ_JAMFLX010000012.1"/>
</dbReference>
<keyword evidence="2" id="KW-1185">Reference proteome</keyword>
<sequence length="101" mass="11362">MISGVPKQSRLWQVTNPDARDFRMTTLEPAGLEHQALPLFPKCSAKGDDQGQCEFNIKVNNPSVGWTAWFAEFVFSNNPYPDFVVTTPVKVTPDTYPEKKS</sequence>
<evidence type="ECO:0000313" key="2">
    <source>
        <dbReference type="Proteomes" id="UP001203338"/>
    </source>
</evidence>
<organism evidence="1 2">
    <name type="scientific">Parendozoicomonas callyspongiae</name>
    <dbReference type="NCBI Taxonomy" id="2942213"/>
    <lineage>
        <taxon>Bacteria</taxon>
        <taxon>Pseudomonadati</taxon>
        <taxon>Pseudomonadota</taxon>
        <taxon>Gammaproteobacteria</taxon>
        <taxon>Oceanospirillales</taxon>
        <taxon>Endozoicomonadaceae</taxon>
        <taxon>Parendozoicomonas</taxon>
    </lineage>
</organism>
<protein>
    <submittedName>
        <fullName evidence="1">Uncharacterized protein</fullName>
    </submittedName>
</protein>
<dbReference type="Proteomes" id="UP001203338">
    <property type="component" value="Unassembled WGS sequence"/>
</dbReference>
<proteinExistence type="predicted"/>
<dbReference type="PANTHER" id="PTHR31497">
    <property type="entry name" value="AUTOCRINE PROLIFERATION REPRESSOR PROTEIN A"/>
    <property type="match status" value="1"/>
</dbReference>
<comment type="caution">
    <text evidence="1">The sequence shown here is derived from an EMBL/GenBank/DDBJ whole genome shotgun (WGS) entry which is preliminary data.</text>
</comment>
<dbReference type="InterPro" id="IPR009199">
    <property type="entry name" value="PhoPQ-act_pathogen-rel_PqaA"/>
</dbReference>
<reference evidence="1 2" key="1">
    <citation type="submission" date="2022-05" db="EMBL/GenBank/DDBJ databases">
        <authorList>
            <person name="Park J.-S."/>
        </authorList>
    </citation>
    <scope>NUCLEOTIDE SEQUENCE [LARGE SCALE GENOMIC DNA]</scope>
    <source>
        <strain evidence="1 2">2012CJ34-2</strain>
    </source>
</reference>